<comment type="caution">
    <text evidence="2">The sequence shown here is derived from an EMBL/GenBank/DDBJ whole genome shotgun (WGS) entry which is preliminary data.</text>
</comment>
<keyword evidence="2" id="KW-0378">Hydrolase</keyword>
<dbReference type="InterPro" id="IPR032466">
    <property type="entry name" value="Metal_Hydrolase"/>
</dbReference>
<evidence type="ECO:0000259" key="1">
    <source>
        <dbReference type="Pfam" id="PF04909"/>
    </source>
</evidence>
<dbReference type="InterPro" id="IPR006680">
    <property type="entry name" value="Amidohydro-rel"/>
</dbReference>
<feature type="domain" description="Amidohydrolase-related" evidence="1">
    <location>
        <begin position="7"/>
        <end position="248"/>
    </location>
</feature>
<dbReference type="OrthoDB" id="9787654at2"/>
<dbReference type="RefSeq" id="WP_107585765.1">
    <property type="nucleotide sequence ID" value="NZ_PZJJ01000026.1"/>
</dbReference>
<dbReference type="PANTHER" id="PTHR35563:SF2">
    <property type="entry name" value="BARREL METAL-DEPENDENT HYDROLASE, PUTATIVE (AFU_ORTHOLOGUE AFUA_1G16240)-RELATED"/>
    <property type="match status" value="1"/>
</dbReference>
<dbReference type="EMBL" id="PZJJ01000026">
    <property type="protein sequence ID" value="PTL38030.1"/>
    <property type="molecule type" value="Genomic_DNA"/>
</dbReference>
<proteinExistence type="predicted"/>
<dbReference type="AlphaFoldDB" id="A0A2T4U3Q4"/>
<dbReference type="SUPFAM" id="SSF51556">
    <property type="entry name" value="Metallo-dependent hydrolases"/>
    <property type="match status" value="1"/>
</dbReference>
<keyword evidence="3" id="KW-1185">Reference proteome</keyword>
<dbReference type="InterPro" id="IPR052358">
    <property type="entry name" value="Aro_Compnd_Degr_Hydrolases"/>
</dbReference>
<name>A0A2T4U3Q4_9BACI</name>
<accession>A0A2T4U3Q4</accession>
<sequence length="251" mass="27704">MKPKLFDAHLHIIDPAYPLIQNEGYLPEPYTVNDYLLDMKAYHVAGGAVVSGSFQGYDQSYLTDALASLGPGFSGVTQLPPETPSEEILRLHKAGVRAVRFNIKRGGRKMLEQMEDTALHVYDTAGWHAELYIDAVDLPELLPVLRRLPAVSIDHLGLTEEGLPDLLRFVEQGGRVKASGFGRGNLDVKKALISLYDADPEALMFGSDLPSTRAPRPFQHEDVQLIIEALGNEGSSKVLYDNAASWYKKKS</sequence>
<dbReference type="Pfam" id="PF04909">
    <property type="entry name" value="Amidohydro_2"/>
    <property type="match status" value="1"/>
</dbReference>
<dbReference type="Proteomes" id="UP000240509">
    <property type="component" value="Unassembled WGS sequence"/>
</dbReference>
<organism evidence="2 3">
    <name type="scientific">Alkalicoccus saliphilus</name>
    <dbReference type="NCBI Taxonomy" id="200989"/>
    <lineage>
        <taxon>Bacteria</taxon>
        <taxon>Bacillati</taxon>
        <taxon>Bacillota</taxon>
        <taxon>Bacilli</taxon>
        <taxon>Bacillales</taxon>
        <taxon>Bacillaceae</taxon>
        <taxon>Alkalicoccus</taxon>
    </lineage>
</organism>
<protein>
    <submittedName>
        <fullName evidence="2">2-pyrone-4,6-dicarboxylate hydrolase</fullName>
    </submittedName>
</protein>
<evidence type="ECO:0000313" key="3">
    <source>
        <dbReference type="Proteomes" id="UP000240509"/>
    </source>
</evidence>
<evidence type="ECO:0000313" key="2">
    <source>
        <dbReference type="EMBL" id="PTL38030.1"/>
    </source>
</evidence>
<dbReference type="GO" id="GO:0016787">
    <property type="term" value="F:hydrolase activity"/>
    <property type="evidence" value="ECO:0007669"/>
    <property type="project" value="UniProtKB-KW"/>
</dbReference>
<dbReference type="PANTHER" id="PTHR35563">
    <property type="entry name" value="BARREL METAL-DEPENDENT HYDROLASE, PUTATIVE (AFU_ORTHOLOGUE AFUA_1G16240)-RELATED"/>
    <property type="match status" value="1"/>
</dbReference>
<dbReference type="Gene3D" id="3.20.20.140">
    <property type="entry name" value="Metal-dependent hydrolases"/>
    <property type="match status" value="1"/>
</dbReference>
<reference evidence="2 3" key="1">
    <citation type="submission" date="2018-03" db="EMBL/GenBank/DDBJ databases">
        <title>Alkalicoccus saliphilus sp. nov., isolated from a mineral pool.</title>
        <authorList>
            <person name="Zhao B."/>
        </authorList>
    </citation>
    <scope>NUCLEOTIDE SEQUENCE [LARGE SCALE GENOMIC DNA]</scope>
    <source>
        <strain evidence="2 3">6AG</strain>
    </source>
</reference>
<gene>
    <name evidence="2" type="ORF">C6Y45_13520</name>
</gene>